<dbReference type="InterPro" id="IPR051823">
    <property type="entry name" value="ASADH-related"/>
</dbReference>
<evidence type="ECO:0000256" key="2">
    <source>
        <dbReference type="ARBA" id="ARBA00005021"/>
    </source>
</evidence>
<dbReference type="EC" id="1.2.1.11" evidence="5"/>
<dbReference type="Pfam" id="PF02774">
    <property type="entry name" value="Semialdhyde_dhC"/>
    <property type="match status" value="1"/>
</dbReference>
<keyword evidence="16" id="KW-1185">Reference proteome</keyword>
<dbReference type="NCBIfam" id="TIGR00978">
    <property type="entry name" value="asd_EA"/>
    <property type="match status" value="1"/>
</dbReference>
<dbReference type="Gene3D" id="3.40.50.720">
    <property type="entry name" value="NAD(P)-binding Rossmann-like Domain"/>
    <property type="match status" value="1"/>
</dbReference>
<evidence type="ECO:0000256" key="12">
    <source>
        <dbReference type="ARBA" id="ARBA00023167"/>
    </source>
</evidence>
<keyword evidence="10" id="KW-0560">Oxidoreductase</keyword>
<dbReference type="CDD" id="cd18130">
    <property type="entry name" value="ASADH_C_arch_fung_like"/>
    <property type="match status" value="1"/>
</dbReference>
<dbReference type="Proteomes" id="UP000647241">
    <property type="component" value="Unassembled WGS sequence"/>
</dbReference>
<reference evidence="15" key="2">
    <citation type="submission" date="2020-09" db="EMBL/GenBank/DDBJ databases">
        <authorList>
            <person name="Sun Q."/>
            <person name="Zhou Y."/>
        </authorList>
    </citation>
    <scope>NUCLEOTIDE SEQUENCE</scope>
    <source>
        <strain evidence="15">CGMCC 1.12997</strain>
    </source>
</reference>
<dbReference type="GO" id="GO:0004073">
    <property type="term" value="F:aspartate-semialdehyde dehydrogenase activity"/>
    <property type="evidence" value="ECO:0007669"/>
    <property type="project" value="UniProtKB-EC"/>
</dbReference>
<evidence type="ECO:0000256" key="4">
    <source>
        <dbReference type="ARBA" id="ARBA00010584"/>
    </source>
</evidence>
<dbReference type="FunFam" id="3.30.360.10:FF:000016">
    <property type="entry name" value="Probable aspartate-semialdehyde dehydrogenase"/>
    <property type="match status" value="1"/>
</dbReference>
<evidence type="ECO:0000256" key="7">
    <source>
        <dbReference type="ARBA" id="ARBA00022697"/>
    </source>
</evidence>
<dbReference type="InterPro" id="IPR005676">
    <property type="entry name" value="Asp_semi-ald_DH_pep-lack"/>
</dbReference>
<evidence type="ECO:0000256" key="5">
    <source>
        <dbReference type="ARBA" id="ARBA00013120"/>
    </source>
</evidence>
<evidence type="ECO:0000256" key="8">
    <source>
        <dbReference type="ARBA" id="ARBA00022857"/>
    </source>
</evidence>
<dbReference type="PIRSF" id="PIRSF000148">
    <property type="entry name" value="ASA_dh"/>
    <property type="match status" value="1"/>
</dbReference>
<evidence type="ECO:0000313" key="16">
    <source>
        <dbReference type="Proteomes" id="UP000647241"/>
    </source>
</evidence>
<gene>
    <name evidence="15" type="ORF">GCM10011585_22640</name>
</gene>
<evidence type="ECO:0000256" key="3">
    <source>
        <dbReference type="ARBA" id="ARBA00005097"/>
    </source>
</evidence>
<dbReference type="AlphaFoldDB" id="A0A917HGF9"/>
<dbReference type="Pfam" id="PF01118">
    <property type="entry name" value="Semialdhyde_dh"/>
    <property type="match status" value="1"/>
</dbReference>
<protein>
    <recommendedName>
        <fullName evidence="5">aspartate-semialdehyde dehydrogenase</fullName>
        <ecNumber evidence="5">1.2.1.11</ecNumber>
    </recommendedName>
</protein>
<organism evidence="15 16">
    <name type="scientific">Edaphobacter dinghuensis</name>
    <dbReference type="NCBI Taxonomy" id="1560005"/>
    <lineage>
        <taxon>Bacteria</taxon>
        <taxon>Pseudomonadati</taxon>
        <taxon>Acidobacteriota</taxon>
        <taxon>Terriglobia</taxon>
        <taxon>Terriglobales</taxon>
        <taxon>Acidobacteriaceae</taxon>
        <taxon>Edaphobacter</taxon>
    </lineage>
</organism>
<keyword evidence="6" id="KW-0028">Amino-acid biosynthesis</keyword>
<dbReference type="PANTHER" id="PTHR46718">
    <property type="entry name" value="ASPARTATE-SEMIALDEHYDE DEHYDROGENASE"/>
    <property type="match status" value="1"/>
</dbReference>
<feature type="domain" description="Semialdehyde dehydrogenase NAD-binding" evidence="14">
    <location>
        <begin position="5"/>
        <end position="133"/>
    </location>
</feature>
<dbReference type="RefSeq" id="WP_188554216.1">
    <property type="nucleotide sequence ID" value="NZ_BMGT01000002.1"/>
</dbReference>
<evidence type="ECO:0000256" key="10">
    <source>
        <dbReference type="ARBA" id="ARBA00023002"/>
    </source>
</evidence>
<dbReference type="GO" id="GO:0009085">
    <property type="term" value="P:lysine biosynthetic process"/>
    <property type="evidence" value="ECO:0007669"/>
    <property type="project" value="UniProtKB-KW"/>
</dbReference>
<dbReference type="SMART" id="SM00859">
    <property type="entry name" value="Semialdhyde_dh"/>
    <property type="match status" value="1"/>
</dbReference>
<reference evidence="15" key="1">
    <citation type="journal article" date="2014" name="Int. J. Syst. Evol. Microbiol.">
        <title>Complete genome sequence of Corynebacterium casei LMG S-19264T (=DSM 44701T), isolated from a smear-ripened cheese.</title>
        <authorList>
            <consortium name="US DOE Joint Genome Institute (JGI-PGF)"/>
            <person name="Walter F."/>
            <person name="Albersmeier A."/>
            <person name="Kalinowski J."/>
            <person name="Ruckert C."/>
        </authorList>
    </citation>
    <scope>NUCLEOTIDE SEQUENCE</scope>
    <source>
        <strain evidence="15">CGMCC 1.12997</strain>
    </source>
</reference>
<comment type="caution">
    <text evidence="15">The sequence shown here is derived from an EMBL/GenBank/DDBJ whole genome shotgun (WGS) entry which is preliminary data.</text>
</comment>
<dbReference type="InterPro" id="IPR000534">
    <property type="entry name" value="Semialdehyde_DH_NAD-bd"/>
</dbReference>
<evidence type="ECO:0000256" key="6">
    <source>
        <dbReference type="ARBA" id="ARBA00022605"/>
    </source>
</evidence>
<evidence type="ECO:0000256" key="11">
    <source>
        <dbReference type="ARBA" id="ARBA00023154"/>
    </source>
</evidence>
<evidence type="ECO:0000313" key="15">
    <source>
        <dbReference type="EMBL" id="GGG78888.1"/>
    </source>
</evidence>
<comment type="function">
    <text evidence="1">Catalyzes the NADPH-dependent formation of L-aspartate-semialdehyde (L-ASA) by the reductive dephosphorylation of L-aspartyl-4-phosphate.</text>
</comment>
<feature type="active site" description="Acyl-thioester intermediate" evidence="13">
    <location>
        <position position="155"/>
    </location>
</feature>
<dbReference type="InterPro" id="IPR012280">
    <property type="entry name" value="Semialdhyde_DH_dimer_dom"/>
</dbReference>
<sequence>MERRKVGILGATGMVGQRFIQLLSNHPWFEIAWLAASDRSAGKTYGEACRWKLDTPLPKHIAAMTMQPNVPEGTVGELPKIIFAALDADIARELEPKFAAVGCAVISNSSAFRMTPDVPLVVPEVNADHLFLIEVQSSRKENGGKGGYIVTNPNCSTIGLVMALKPLEERFGVESVFVTTMQAVSGAGYPGVPSLDILGNVVPFIKNEEEKMQEEVGKLLGTLSGKKVEMLDAKVSAHCNRVAVEDGHTECVSIKLRKKATREEILAAWSEFLPLEGQHLPTAPSQPVEYDAAADRPQPRLDRMRGNGMTATVGRLRECSLLDWKFVVLSHNTIRGAAGAAVLNAEVLALLGKLDKLSVAVSPAVAVMA</sequence>
<name>A0A917HGF9_9BACT</name>
<proteinExistence type="inferred from homology"/>
<dbReference type="GO" id="GO:0046983">
    <property type="term" value="F:protein dimerization activity"/>
    <property type="evidence" value="ECO:0007669"/>
    <property type="project" value="InterPro"/>
</dbReference>
<dbReference type="GO" id="GO:0051287">
    <property type="term" value="F:NAD binding"/>
    <property type="evidence" value="ECO:0007669"/>
    <property type="project" value="InterPro"/>
</dbReference>
<dbReference type="CDD" id="cd02315">
    <property type="entry name" value="ScASADH_like_N"/>
    <property type="match status" value="1"/>
</dbReference>
<comment type="pathway">
    <text evidence="2">Amino-acid biosynthesis; L-methionine biosynthesis via de novo pathway; L-homoserine from L-aspartate: step 2/3.</text>
</comment>
<dbReference type="GO" id="GO:0019877">
    <property type="term" value="P:diaminopimelate biosynthetic process"/>
    <property type="evidence" value="ECO:0007669"/>
    <property type="project" value="UniProtKB-KW"/>
</dbReference>
<dbReference type="InterPro" id="IPR000319">
    <property type="entry name" value="Asp-semialdehyde_DH_CS"/>
</dbReference>
<comment type="similarity">
    <text evidence="4">Belongs to the aspartate-semialdehyde dehydrogenase family.</text>
</comment>
<dbReference type="EMBL" id="BMGT01000002">
    <property type="protein sequence ID" value="GGG78888.1"/>
    <property type="molecule type" value="Genomic_DNA"/>
</dbReference>
<keyword evidence="8" id="KW-0521">NADP</keyword>
<dbReference type="GO" id="GO:0009088">
    <property type="term" value="P:threonine biosynthetic process"/>
    <property type="evidence" value="ECO:0007669"/>
    <property type="project" value="UniProtKB-KW"/>
</dbReference>
<evidence type="ECO:0000256" key="9">
    <source>
        <dbReference type="ARBA" id="ARBA00022915"/>
    </source>
</evidence>
<evidence type="ECO:0000256" key="1">
    <source>
        <dbReference type="ARBA" id="ARBA00002492"/>
    </source>
</evidence>
<feature type="active site" description="Proton acceptor" evidence="13">
    <location>
        <position position="248"/>
    </location>
</feature>
<dbReference type="NCBIfam" id="NF006416">
    <property type="entry name" value="PRK08664.1"/>
    <property type="match status" value="1"/>
</dbReference>
<keyword evidence="9" id="KW-0220">Diaminopimelate biosynthesis</keyword>
<dbReference type="PANTHER" id="PTHR46718:SF1">
    <property type="entry name" value="ASPARTATE-SEMIALDEHYDE DEHYDROGENASE"/>
    <property type="match status" value="1"/>
</dbReference>
<dbReference type="Gene3D" id="3.30.360.10">
    <property type="entry name" value="Dihydrodipicolinate Reductase, domain 2"/>
    <property type="match status" value="1"/>
</dbReference>
<evidence type="ECO:0000259" key="14">
    <source>
        <dbReference type="SMART" id="SM00859"/>
    </source>
</evidence>
<keyword evidence="11" id="KW-0457">Lysine biosynthesis</keyword>
<dbReference type="SUPFAM" id="SSF55347">
    <property type="entry name" value="Glyceraldehyde-3-phosphate dehydrogenase-like, C-terminal domain"/>
    <property type="match status" value="1"/>
</dbReference>
<accession>A0A917HGF9</accession>
<evidence type="ECO:0000256" key="13">
    <source>
        <dbReference type="PIRSR" id="PIRSR000148-1"/>
    </source>
</evidence>
<dbReference type="GO" id="GO:0009086">
    <property type="term" value="P:methionine biosynthetic process"/>
    <property type="evidence" value="ECO:0007669"/>
    <property type="project" value="UniProtKB-KW"/>
</dbReference>
<dbReference type="GO" id="GO:0050661">
    <property type="term" value="F:NADP binding"/>
    <property type="evidence" value="ECO:0007669"/>
    <property type="project" value="InterPro"/>
</dbReference>
<comment type="pathway">
    <text evidence="3">Amino-acid biosynthesis; L-threonine biosynthesis; L-threonine from L-aspartate: step 2/5.</text>
</comment>
<keyword evidence="12" id="KW-0486">Methionine biosynthesis</keyword>
<keyword evidence="7" id="KW-0791">Threonine biosynthesis</keyword>
<dbReference type="PROSITE" id="PS01103">
    <property type="entry name" value="ASD"/>
    <property type="match status" value="1"/>
</dbReference>
<dbReference type="InterPro" id="IPR036291">
    <property type="entry name" value="NAD(P)-bd_dom_sf"/>
</dbReference>
<dbReference type="SUPFAM" id="SSF51735">
    <property type="entry name" value="NAD(P)-binding Rossmann-fold domains"/>
    <property type="match status" value="1"/>
</dbReference>